<organism evidence="1 2">
    <name type="scientific">Senegalia massiliensis</name>
    <dbReference type="NCBI Taxonomy" id="1720316"/>
    <lineage>
        <taxon>Bacteria</taxon>
        <taxon>Bacillati</taxon>
        <taxon>Bacillota</taxon>
        <taxon>Clostridia</taxon>
        <taxon>Eubacteriales</taxon>
        <taxon>Clostridiaceae</taxon>
        <taxon>Senegalia</taxon>
    </lineage>
</organism>
<name>A0A845QZ57_9CLOT</name>
<dbReference type="AlphaFoldDB" id="A0A845QZ57"/>
<gene>
    <name evidence="1" type="ORF">D3Z33_15360</name>
</gene>
<evidence type="ECO:0000313" key="1">
    <source>
        <dbReference type="EMBL" id="NBI08237.1"/>
    </source>
</evidence>
<dbReference type="Proteomes" id="UP000467132">
    <property type="component" value="Unassembled WGS sequence"/>
</dbReference>
<dbReference type="RefSeq" id="WP_160198698.1">
    <property type="nucleotide sequence ID" value="NZ_QXXA01000025.1"/>
</dbReference>
<reference evidence="1 2" key="1">
    <citation type="submission" date="2018-08" db="EMBL/GenBank/DDBJ databases">
        <title>Murine metabolic-syndrome-specific gut microbial biobank.</title>
        <authorList>
            <person name="Liu C."/>
        </authorList>
    </citation>
    <scope>NUCLEOTIDE SEQUENCE [LARGE SCALE GENOMIC DNA]</scope>
    <source>
        <strain evidence="1 2">583</strain>
    </source>
</reference>
<dbReference type="EMBL" id="QXXA01000025">
    <property type="protein sequence ID" value="NBI08237.1"/>
    <property type="molecule type" value="Genomic_DNA"/>
</dbReference>
<protein>
    <submittedName>
        <fullName evidence="1">Uncharacterized protein</fullName>
    </submittedName>
</protein>
<sequence>MDVKNETNINEEAMKNFKEVMEKIKELVKMVFNNIKKLFKNNPRVIDFFIGNKKEKQKFKPVLNIYPKKNFILDKRAQNYYCRSNC</sequence>
<accession>A0A845QZ57</accession>
<comment type="caution">
    <text evidence="1">The sequence shown here is derived from an EMBL/GenBank/DDBJ whole genome shotgun (WGS) entry which is preliminary data.</text>
</comment>
<evidence type="ECO:0000313" key="2">
    <source>
        <dbReference type="Proteomes" id="UP000467132"/>
    </source>
</evidence>
<keyword evidence="2" id="KW-1185">Reference proteome</keyword>
<proteinExistence type="predicted"/>